<dbReference type="InterPro" id="IPR036909">
    <property type="entry name" value="Cyt_c-like_dom_sf"/>
</dbReference>
<proteinExistence type="predicted"/>
<feature type="domain" description="Cytochrome c" evidence="11">
    <location>
        <begin position="36"/>
        <end position="206"/>
    </location>
</feature>
<dbReference type="InterPro" id="IPR002326">
    <property type="entry name" value="Cyt_c1"/>
</dbReference>
<dbReference type="AlphaFoldDB" id="A0A1M5R673"/>
<evidence type="ECO:0000256" key="8">
    <source>
        <dbReference type="PIRSR" id="PIRSR602326-1"/>
    </source>
</evidence>
<keyword evidence="13" id="KW-1185">Reference proteome</keyword>
<dbReference type="GO" id="GO:0020037">
    <property type="term" value="F:heme binding"/>
    <property type="evidence" value="ECO:0007669"/>
    <property type="project" value="InterPro"/>
</dbReference>
<evidence type="ECO:0000256" key="6">
    <source>
        <dbReference type="ARBA" id="ARBA00023004"/>
    </source>
</evidence>
<comment type="cofactor">
    <cofactor evidence="8">
        <name>heme c</name>
        <dbReference type="ChEBI" id="CHEBI:61717"/>
    </cofactor>
    <text evidence="8">Binds 1 heme c group covalently per subunit.</text>
</comment>
<feature type="binding site" description="covalent" evidence="8">
    <location>
        <position position="49"/>
    </location>
    <ligand>
        <name>heme c</name>
        <dbReference type="ChEBI" id="CHEBI:61717"/>
    </ligand>
</feature>
<reference evidence="12 13" key="1">
    <citation type="submission" date="2016-11" db="EMBL/GenBank/DDBJ databases">
        <authorList>
            <person name="Jaros S."/>
            <person name="Januszkiewicz K."/>
            <person name="Wedrychowicz H."/>
        </authorList>
    </citation>
    <scope>NUCLEOTIDE SEQUENCE [LARGE SCALE GENOMIC DNA]</scope>
    <source>
        <strain evidence="12 13">CGMCC 1.7049</strain>
    </source>
</reference>
<keyword evidence="4 8" id="KW-0479">Metal-binding</keyword>
<feature type="binding site" description="covalent" evidence="8">
    <location>
        <position position="53"/>
    </location>
    <ligand>
        <name>heme c</name>
        <dbReference type="ChEBI" id="CHEBI:61717"/>
    </ligand>
</feature>
<dbReference type="OrthoDB" id="9798864at2"/>
<dbReference type="RefSeq" id="WP_072898601.1">
    <property type="nucleotide sequence ID" value="NZ_FQWZ01000007.1"/>
</dbReference>
<dbReference type="STRING" id="490188.SAMN04488068_2927"/>
<dbReference type="GO" id="GO:0046872">
    <property type="term" value="F:metal ion binding"/>
    <property type="evidence" value="ECO:0007669"/>
    <property type="project" value="UniProtKB-KW"/>
</dbReference>
<evidence type="ECO:0000313" key="13">
    <source>
        <dbReference type="Proteomes" id="UP000199758"/>
    </source>
</evidence>
<sequence length="247" mass="27240">MKRVLLAIAGLMMSGAALASSEALPYSYQADTSNPASLQRGARNFMAYCSGCHSMKYLRYNRIGNDLGIPEDLLKSSLMFTSSKLGDTVNSAMPAEPSKAWFGQTPPDLTLETRARGADWVYSYLRTFYIDTTRPLGVNNIVLPGASMPHVLWELQGWQVKEEAHGDAAAHGGEGEHHGAPLKLIQAGTLSPDEYEKFVGDIVNFMSYAAEPGKSLRMGIGPKAIMYLLLLLVLCYFLKKEFWRDVH</sequence>
<name>A0A1M5R673_9GAMM</name>
<dbReference type="InterPro" id="IPR009056">
    <property type="entry name" value="Cyt_c-like_dom"/>
</dbReference>
<feature type="signal peptide" evidence="10">
    <location>
        <begin position="1"/>
        <end position="19"/>
    </location>
</feature>
<feature type="binding site" description="covalent" evidence="8">
    <location>
        <position position="52"/>
    </location>
    <ligand>
        <name>heme c</name>
        <dbReference type="ChEBI" id="CHEBI:61717"/>
    </ligand>
</feature>
<dbReference type="Proteomes" id="UP000199758">
    <property type="component" value="Unassembled WGS sequence"/>
</dbReference>
<evidence type="ECO:0000256" key="2">
    <source>
        <dbReference type="ARBA" id="ARBA00022617"/>
    </source>
</evidence>
<feature type="transmembrane region" description="Helical" evidence="9">
    <location>
        <begin position="220"/>
        <end position="238"/>
    </location>
</feature>
<evidence type="ECO:0000256" key="1">
    <source>
        <dbReference type="ARBA" id="ARBA00004370"/>
    </source>
</evidence>
<dbReference type="GO" id="GO:0016020">
    <property type="term" value="C:membrane"/>
    <property type="evidence" value="ECO:0007669"/>
    <property type="project" value="UniProtKB-SubCell"/>
</dbReference>
<evidence type="ECO:0000256" key="3">
    <source>
        <dbReference type="ARBA" id="ARBA00022692"/>
    </source>
</evidence>
<dbReference type="SUPFAM" id="SSF46626">
    <property type="entry name" value="Cytochrome c"/>
    <property type="match status" value="1"/>
</dbReference>
<protein>
    <submittedName>
        <fullName evidence="12">Ubiquinol-cytochrome c reductase cytochrome c1 subunit</fullName>
    </submittedName>
</protein>
<keyword evidence="7 9" id="KW-0472">Membrane</keyword>
<evidence type="ECO:0000256" key="7">
    <source>
        <dbReference type="ARBA" id="ARBA00023136"/>
    </source>
</evidence>
<keyword evidence="3 9" id="KW-0812">Transmembrane</keyword>
<evidence type="ECO:0000256" key="10">
    <source>
        <dbReference type="SAM" id="SignalP"/>
    </source>
</evidence>
<keyword evidence="5 9" id="KW-1133">Transmembrane helix</keyword>
<dbReference type="Gene3D" id="1.10.760.10">
    <property type="entry name" value="Cytochrome c-like domain"/>
    <property type="match status" value="1"/>
</dbReference>
<evidence type="ECO:0000313" key="12">
    <source>
        <dbReference type="EMBL" id="SHH21894.1"/>
    </source>
</evidence>
<dbReference type="PROSITE" id="PS51007">
    <property type="entry name" value="CYTC"/>
    <property type="match status" value="1"/>
</dbReference>
<dbReference type="PANTHER" id="PTHR10266:SF3">
    <property type="entry name" value="CYTOCHROME C1, HEME PROTEIN, MITOCHONDRIAL"/>
    <property type="match status" value="1"/>
</dbReference>
<keyword evidence="2 8" id="KW-0349">Heme</keyword>
<gene>
    <name evidence="12" type="ORF">SAMN04488068_2927</name>
</gene>
<feature type="chain" id="PRO_5012838743" evidence="10">
    <location>
        <begin position="20"/>
        <end position="247"/>
    </location>
</feature>
<evidence type="ECO:0000256" key="4">
    <source>
        <dbReference type="ARBA" id="ARBA00022723"/>
    </source>
</evidence>
<dbReference type="GO" id="GO:0009055">
    <property type="term" value="F:electron transfer activity"/>
    <property type="evidence" value="ECO:0007669"/>
    <property type="project" value="InterPro"/>
</dbReference>
<evidence type="ECO:0000256" key="5">
    <source>
        <dbReference type="ARBA" id="ARBA00022989"/>
    </source>
</evidence>
<accession>A0A1M5R673</accession>
<evidence type="ECO:0000256" key="9">
    <source>
        <dbReference type="SAM" id="Phobius"/>
    </source>
</evidence>
<dbReference type="Pfam" id="PF02167">
    <property type="entry name" value="Cytochrom_C1"/>
    <property type="match status" value="2"/>
</dbReference>
<keyword evidence="6 8" id="KW-0408">Iron</keyword>
<dbReference type="EMBL" id="FQWZ01000007">
    <property type="protein sequence ID" value="SHH21894.1"/>
    <property type="molecule type" value="Genomic_DNA"/>
</dbReference>
<evidence type="ECO:0000259" key="11">
    <source>
        <dbReference type="PROSITE" id="PS51007"/>
    </source>
</evidence>
<keyword evidence="10" id="KW-0732">Signal</keyword>
<dbReference type="PANTHER" id="PTHR10266">
    <property type="entry name" value="CYTOCHROME C1"/>
    <property type="match status" value="1"/>
</dbReference>
<organism evidence="12 13">
    <name type="scientific">Hydrocarboniphaga daqingensis</name>
    <dbReference type="NCBI Taxonomy" id="490188"/>
    <lineage>
        <taxon>Bacteria</taxon>
        <taxon>Pseudomonadati</taxon>
        <taxon>Pseudomonadota</taxon>
        <taxon>Gammaproteobacteria</taxon>
        <taxon>Nevskiales</taxon>
        <taxon>Nevskiaceae</taxon>
        <taxon>Hydrocarboniphaga</taxon>
    </lineage>
</organism>
<comment type="subcellular location">
    <subcellularLocation>
        <location evidence="1">Membrane</location>
    </subcellularLocation>
</comment>